<dbReference type="InterPro" id="IPR008422">
    <property type="entry name" value="KN_HD"/>
</dbReference>
<dbReference type="SUPFAM" id="SSF46689">
    <property type="entry name" value="Homeodomain-like"/>
    <property type="match status" value="1"/>
</dbReference>
<keyword evidence="3 5" id="KW-0371">Homeobox</keyword>
<dbReference type="GO" id="GO:0005634">
    <property type="term" value="C:nucleus"/>
    <property type="evidence" value="ECO:0007669"/>
    <property type="project" value="UniProtKB-SubCell"/>
</dbReference>
<evidence type="ECO:0000313" key="9">
    <source>
        <dbReference type="Proteomes" id="UP001432027"/>
    </source>
</evidence>
<name>A0AAV5ULE9_9BILA</name>
<feature type="region of interest" description="Disordered" evidence="6">
    <location>
        <begin position="86"/>
        <end position="107"/>
    </location>
</feature>
<feature type="domain" description="Homeobox" evidence="7">
    <location>
        <begin position="31"/>
        <end position="94"/>
    </location>
</feature>
<evidence type="ECO:0000256" key="2">
    <source>
        <dbReference type="ARBA" id="ARBA00023125"/>
    </source>
</evidence>
<evidence type="ECO:0000259" key="7">
    <source>
        <dbReference type="PROSITE" id="PS50071"/>
    </source>
</evidence>
<dbReference type="PANTHER" id="PTHR11850">
    <property type="entry name" value="HOMEOBOX PROTEIN TRANSCRIPTION FACTORS"/>
    <property type="match status" value="1"/>
</dbReference>
<dbReference type="Gene3D" id="1.10.10.60">
    <property type="entry name" value="Homeodomain-like"/>
    <property type="match status" value="1"/>
</dbReference>
<proteinExistence type="predicted"/>
<dbReference type="GO" id="GO:0000987">
    <property type="term" value="F:cis-regulatory region sequence-specific DNA binding"/>
    <property type="evidence" value="ECO:0007669"/>
    <property type="project" value="UniProtKB-ARBA"/>
</dbReference>
<evidence type="ECO:0000256" key="3">
    <source>
        <dbReference type="ARBA" id="ARBA00023155"/>
    </source>
</evidence>
<dbReference type="PROSITE" id="PS50071">
    <property type="entry name" value="HOMEOBOX_2"/>
    <property type="match status" value="1"/>
</dbReference>
<dbReference type="Pfam" id="PF05920">
    <property type="entry name" value="Homeobox_KN"/>
    <property type="match status" value="1"/>
</dbReference>
<keyword evidence="2 5" id="KW-0238">DNA-binding</keyword>
<comment type="caution">
    <text evidence="8">The sequence shown here is derived from an EMBL/GenBank/DDBJ whole genome shotgun (WGS) entry which is preliminary data.</text>
</comment>
<evidence type="ECO:0000256" key="6">
    <source>
        <dbReference type="SAM" id="MobiDB-lite"/>
    </source>
</evidence>
<dbReference type="GO" id="GO:0006355">
    <property type="term" value="P:regulation of DNA-templated transcription"/>
    <property type="evidence" value="ECO:0007669"/>
    <property type="project" value="InterPro"/>
</dbReference>
<evidence type="ECO:0000256" key="5">
    <source>
        <dbReference type="PROSITE-ProRule" id="PRU00108"/>
    </source>
</evidence>
<feature type="non-terminal residue" evidence="8">
    <location>
        <position position="1"/>
    </location>
</feature>
<dbReference type="AlphaFoldDB" id="A0AAV5ULE9"/>
<dbReference type="InterPro" id="IPR009057">
    <property type="entry name" value="Homeodomain-like_sf"/>
</dbReference>
<evidence type="ECO:0000256" key="4">
    <source>
        <dbReference type="ARBA" id="ARBA00023242"/>
    </source>
</evidence>
<keyword evidence="4 5" id="KW-0539">Nucleus</keyword>
<sequence length="107" mass="12626">IESSNVRYLCVEEAIKKSTENAVMLINSKCFDARRHRRNFAKDTTDVMTRWFHENIEHPYYTDEEKNALAIEFNITVQQITNSLGNRRARQKIQFDRPLQPPSSPKK</sequence>
<dbReference type="EMBL" id="BTSX01000006">
    <property type="protein sequence ID" value="GMT07236.1"/>
    <property type="molecule type" value="Genomic_DNA"/>
</dbReference>
<keyword evidence="9" id="KW-1185">Reference proteome</keyword>
<organism evidence="8 9">
    <name type="scientific">Pristionchus entomophagus</name>
    <dbReference type="NCBI Taxonomy" id="358040"/>
    <lineage>
        <taxon>Eukaryota</taxon>
        <taxon>Metazoa</taxon>
        <taxon>Ecdysozoa</taxon>
        <taxon>Nematoda</taxon>
        <taxon>Chromadorea</taxon>
        <taxon>Rhabditida</taxon>
        <taxon>Rhabditina</taxon>
        <taxon>Diplogasteromorpha</taxon>
        <taxon>Diplogasteroidea</taxon>
        <taxon>Neodiplogasteridae</taxon>
        <taxon>Pristionchus</taxon>
    </lineage>
</organism>
<evidence type="ECO:0000313" key="8">
    <source>
        <dbReference type="EMBL" id="GMT07236.1"/>
    </source>
</evidence>
<evidence type="ECO:0000256" key="1">
    <source>
        <dbReference type="ARBA" id="ARBA00004123"/>
    </source>
</evidence>
<feature type="DNA-binding region" description="Homeobox" evidence="5">
    <location>
        <begin position="33"/>
        <end position="95"/>
    </location>
</feature>
<dbReference type="CDD" id="cd00086">
    <property type="entry name" value="homeodomain"/>
    <property type="match status" value="1"/>
</dbReference>
<dbReference type="InterPro" id="IPR001356">
    <property type="entry name" value="HD"/>
</dbReference>
<dbReference type="InterPro" id="IPR050224">
    <property type="entry name" value="TALE_homeobox"/>
</dbReference>
<accession>A0AAV5ULE9</accession>
<dbReference type="Proteomes" id="UP001432027">
    <property type="component" value="Unassembled WGS sequence"/>
</dbReference>
<dbReference type="SMART" id="SM00389">
    <property type="entry name" value="HOX"/>
    <property type="match status" value="1"/>
</dbReference>
<gene>
    <name evidence="8" type="ORF">PENTCL1PPCAC_29410</name>
</gene>
<reference evidence="8" key="1">
    <citation type="submission" date="2023-10" db="EMBL/GenBank/DDBJ databases">
        <title>Genome assembly of Pristionchus species.</title>
        <authorList>
            <person name="Yoshida K."/>
            <person name="Sommer R.J."/>
        </authorList>
    </citation>
    <scope>NUCLEOTIDE SEQUENCE</scope>
    <source>
        <strain evidence="8">RS0144</strain>
    </source>
</reference>
<comment type="subcellular location">
    <subcellularLocation>
        <location evidence="1 5">Nucleus</location>
    </subcellularLocation>
</comment>
<protein>
    <recommendedName>
        <fullName evidence="7">Homeobox domain-containing protein</fullName>
    </recommendedName>
</protein>